<organism evidence="3 4">
    <name type="scientific">Urbifossiella limnaea</name>
    <dbReference type="NCBI Taxonomy" id="2528023"/>
    <lineage>
        <taxon>Bacteria</taxon>
        <taxon>Pseudomonadati</taxon>
        <taxon>Planctomycetota</taxon>
        <taxon>Planctomycetia</taxon>
        <taxon>Gemmatales</taxon>
        <taxon>Gemmataceae</taxon>
        <taxon>Urbifossiella</taxon>
    </lineage>
</organism>
<reference evidence="3 4" key="1">
    <citation type="submission" date="2019-02" db="EMBL/GenBank/DDBJ databases">
        <title>Deep-cultivation of Planctomycetes and their phenomic and genomic characterization uncovers novel biology.</title>
        <authorList>
            <person name="Wiegand S."/>
            <person name="Jogler M."/>
            <person name="Boedeker C."/>
            <person name="Pinto D."/>
            <person name="Vollmers J."/>
            <person name="Rivas-Marin E."/>
            <person name="Kohn T."/>
            <person name="Peeters S.H."/>
            <person name="Heuer A."/>
            <person name="Rast P."/>
            <person name="Oberbeckmann S."/>
            <person name="Bunk B."/>
            <person name="Jeske O."/>
            <person name="Meyerdierks A."/>
            <person name="Storesund J.E."/>
            <person name="Kallscheuer N."/>
            <person name="Luecker S."/>
            <person name="Lage O.M."/>
            <person name="Pohl T."/>
            <person name="Merkel B.J."/>
            <person name="Hornburger P."/>
            <person name="Mueller R.-W."/>
            <person name="Bruemmer F."/>
            <person name="Labrenz M."/>
            <person name="Spormann A.M."/>
            <person name="Op den Camp H."/>
            <person name="Overmann J."/>
            <person name="Amann R."/>
            <person name="Jetten M.S.M."/>
            <person name="Mascher T."/>
            <person name="Medema M.H."/>
            <person name="Devos D.P."/>
            <person name="Kaster A.-K."/>
            <person name="Ovreas L."/>
            <person name="Rohde M."/>
            <person name="Galperin M.Y."/>
            <person name="Jogler C."/>
        </authorList>
    </citation>
    <scope>NUCLEOTIDE SEQUENCE [LARGE SCALE GENOMIC DNA]</scope>
    <source>
        <strain evidence="3 4">ETA_A1</strain>
    </source>
</reference>
<evidence type="ECO:0000259" key="2">
    <source>
        <dbReference type="Pfam" id="PF01478"/>
    </source>
</evidence>
<dbReference type="KEGG" id="uli:ETAA1_63110"/>
<gene>
    <name evidence="3" type="ORF">ETAA1_63110</name>
</gene>
<keyword evidence="1" id="KW-1133">Transmembrane helix</keyword>
<keyword evidence="4" id="KW-1185">Reference proteome</keyword>
<dbReference type="GO" id="GO:0016020">
    <property type="term" value="C:membrane"/>
    <property type="evidence" value="ECO:0007669"/>
    <property type="project" value="InterPro"/>
</dbReference>
<proteinExistence type="predicted"/>
<dbReference type="Proteomes" id="UP000319576">
    <property type="component" value="Chromosome"/>
</dbReference>
<dbReference type="InterPro" id="IPR000045">
    <property type="entry name" value="Prepilin_IV_endopep_pep"/>
</dbReference>
<accession>A0A517Y3I2</accession>
<feature type="domain" description="Prepilin type IV endopeptidase peptidase" evidence="2">
    <location>
        <begin position="15"/>
        <end position="137"/>
    </location>
</feature>
<feature type="transmembrane region" description="Helical" evidence="1">
    <location>
        <begin position="121"/>
        <end position="142"/>
    </location>
</feature>
<dbReference type="Pfam" id="PF01478">
    <property type="entry name" value="Peptidase_A24"/>
    <property type="match status" value="1"/>
</dbReference>
<keyword evidence="1" id="KW-0472">Membrane</keyword>
<name>A0A517Y3I2_9BACT</name>
<feature type="transmembrane region" description="Helical" evidence="1">
    <location>
        <begin position="163"/>
        <end position="185"/>
    </location>
</feature>
<dbReference type="GO" id="GO:0004190">
    <property type="term" value="F:aspartic-type endopeptidase activity"/>
    <property type="evidence" value="ECO:0007669"/>
    <property type="project" value="InterPro"/>
</dbReference>
<keyword evidence="1" id="KW-0812">Transmembrane</keyword>
<evidence type="ECO:0000256" key="1">
    <source>
        <dbReference type="SAM" id="Phobius"/>
    </source>
</evidence>
<dbReference type="Gene3D" id="1.20.120.1220">
    <property type="match status" value="1"/>
</dbReference>
<dbReference type="EMBL" id="CP036273">
    <property type="protein sequence ID" value="QDU24297.1"/>
    <property type="molecule type" value="Genomic_DNA"/>
</dbReference>
<evidence type="ECO:0000313" key="3">
    <source>
        <dbReference type="EMBL" id="QDU24297.1"/>
    </source>
</evidence>
<feature type="transmembrane region" description="Helical" evidence="1">
    <location>
        <begin position="79"/>
        <end position="101"/>
    </location>
</feature>
<protein>
    <submittedName>
        <fullName evidence="3">Type IV leader peptidase family protein</fullName>
    </submittedName>
</protein>
<feature type="transmembrane region" description="Helical" evidence="1">
    <location>
        <begin position="38"/>
        <end position="58"/>
    </location>
</feature>
<dbReference type="AlphaFoldDB" id="A0A517Y3I2"/>
<dbReference type="RefSeq" id="WP_145244462.1">
    <property type="nucleotide sequence ID" value="NZ_CP036273.1"/>
</dbReference>
<sequence>MTFPAPGFAWAFAALLLAGLSAACWHDLRTLRVPKPVTLGLLAGGVLMNLVRGAWVGADGAEAWSLGPNGAAVGALDGFLFALAGFAVGFGVFFVLWVFGVGGGGDVKLAAAVGAWVGPKLFLFVLAVALVAVTVLTLARMAGALLRGRPGQGLRAKAAPWRLLSFSLPMTLGVIVLLALLVLPVQVRLVPAGG</sequence>
<evidence type="ECO:0000313" key="4">
    <source>
        <dbReference type="Proteomes" id="UP000319576"/>
    </source>
</evidence>